<dbReference type="SUPFAM" id="SSF47729">
    <property type="entry name" value="IHF-like DNA-binding proteins"/>
    <property type="match status" value="1"/>
</dbReference>
<protein>
    <submittedName>
        <fullName evidence="3">DNA-binding protein</fullName>
    </submittedName>
</protein>
<evidence type="ECO:0000256" key="1">
    <source>
        <dbReference type="ARBA" id="ARBA00023125"/>
    </source>
</evidence>
<keyword evidence="1 3" id="KW-0238">DNA-binding</keyword>
<organism evidence="3 4">
    <name type="scientific">Bacteroides fragilis</name>
    <dbReference type="NCBI Taxonomy" id="817"/>
    <lineage>
        <taxon>Bacteria</taxon>
        <taxon>Pseudomonadati</taxon>
        <taxon>Bacteroidota</taxon>
        <taxon>Bacteroidia</taxon>
        <taxon>Bacteroidales</taxon>
        <taxon>Bacteroidaceae</taxon>
        <taxon>Bacteroides</taxon>
    </lineage>
</organism>
<evidence type="ECO:0000313" key="4">
    <source>
        <dbReference type="Proteomes" id="UP000436803"/>
    </source>
</evidence>
<sequence>MSGLYYNLALRNSDVGNKDSEKLYYCVLKNRGMVDQETFVNYLSQISGVQEALCLAMISKLGAAVINYLQDGRSVDIPHLGTFNLTASSTGVKTLDEAKASQIKAINLRFSTKEETDLVLSRCALTRSVSLTNLNDVIKEKDPGGDIVDDPTA</sequence>
<dbReference type="Pfam" id="PF18291">
    <property type="entry name" value="HU-HIG"/>
    <property type="match status" value="1"/>
</dbReference>
<dbReference type="Proteomes" id="UP000436803">
    <property type="component" value="Unassembled WGS sequence"/>
</dbReference>
<feature type="domain" description="HU" evidence="2">
    <location>
        <begin position="4"/>
        <end position="115"/>
    </location>
</feature>
<reference evidence="3 4" key="1">
    <citation type="journal article" date="2019" name="Nat. Med.">
        <title>A library of human gut bacterial isolates paired with longitudinal multiomics data enables mechanistic microbiome research.</title>
        <authorList>
            <person name="Poyet M."/>
            <person name="Groussin M."/>
            <person name="Gibbons S.M."/>
            <person name="Avila-Pacheco J."/>
            <person name="Jiang X."/>
            <person name="Kearney S.M."/>
            <person name="Perrotta A.R."/>
            <person name="Berdy B."/>
            <person name="Zhao S."/>
            <person name="Lieberman T.D."/>
            <person name="Swanson P.K."/>
            <person name="Smith M."/>
            <person name="Roesemann S."/>
            <person name="Alexander J.E."/>
            <person name="Rich S.A."/>
            <person name="Livny J."/>
            <person name="Vlamakis H."/>
            <person name="Clish C."/>
            <person name="Bullock K."/>
            <person name="Deik A."/>
            <person name="Scott J."/>
            <person name="Pierce K.A."/>
            <person name="Xavier R.J."/>
            <person name="Alm E.J."/>
        </authorList>
    </citation>
    <scope>NUCLEOTIDE SEQUENCE [LARGE SCALE GENOMIC DNA]</scope>
    <source>
        <strain evidence="3 4">BIOML-A7</strain>
    </source>
</reference>
<evidence type="ECO:0000313" key="3">
    <source>
        <dbReference type="EMBL" id="KAA5172031.1"/>
    </source>
</evidence>
<name>A0A2M9UV43_BACFG</name>
<dbReference type="EMBL" id="VWAW01000013">
    <property type="protein sequence ID" value="KAA5172031.1"/>
    <property type="molecule type" value="Genomic_DNA"/>
</dbReference>
<dbReference type="RefSeq" id="WP_032580620.1">
    <property type="nucleotide sequence ID" value="NZ_CP139161.1"/>
</dbReference>
<dbReference type="InterPro" id="IPR041607">
    <property type="entry name" value="HU-HIG"/>
</dbReference>
<gene>
    <name evidence="3" type="ORF">F2Z29_15350</name>
</gene>
<proteinExistence type="predicted"/>
<dbReference type="AlphaFoldDB" id="A0A2M9UV43"/>
<dbReference type="GO" id="GO:0003677">
    <property type="term" value="F:DNA binding"/>
    <property type="evidence" value="ECO:0007669"/>
    <property type="project" value="UniProtKB-KW"/>
</dbReference>
<comment type="caution">
    <text evidence="3">The sequence shown here is derived from an EMBL/GenBank/DDBJ whole genome shotgun (WGS) entry which is preliminary data.</text>
</comment>
<dbReference type="InterPro" id="IPR010992">
    <property type="entry name" value="IHF-like_DNA-bd_dom_sf"/>
</dbReference>
<evidence type="ECO:0000259" key="2">
    <source>
        <dbReference type="Pfam" id="PF18291"/>
    </source>
</evidence>
<accession>A0A2M9UV43</accession>